<keyword evidence="4 13" id="KW-0812">Transmembrane</keyword>
<evidence type="ECO:0000256" key="9">
    <source>
        <dbReference type="ARBA" id="ARBA00023136"/>
    </source>
</evidence>
<feature type="transmembrane region" description="Helical" evidence="14">
    <location>
        <begin position="145"/>
        <end position="170"/>
    </location>
</feature>
<keyword evidence="3" id="KW-0444">Lipid biosynthesis</keyword>
<keyword evidence="9 13" id="KW-0472">Membrane</keyword>
<feature type="transmembrane region" description="Helical" evidence="14">
    <location>
        <begin position="177"/>
        <end position="194"/>
    </location>
</feature>
<protein>
    <submittedName>
        <fullName evidence="16">Emopamil binding protein-domain-containing protein</fullName>
    </submittedName>
</protein>
<evidence type="ECO:0000313" key="16">
    <source>
        <dbReference type="EMBL" id="KAK8873309.1"/>
    </source>
</evidence>
<evidence type="ECO:0000256" key="5">
    <source>
        <dbReference type="ARBA" id="ARBA00022955"/>
    </source>
</evidence>
<keyword evidence="8" id="KW-0443">Lipid metabolism</keyword>
<evidence type="ECO:0000256" key="4">
    <source>
        <dbReference type="ARBA" id="ARBA00022692"/>
    </source>
</evidence>
<name>A0ABR2J6B9_9PEZI</name>
<dbReference type="PANTHER" id="PTHR14207:SF0">
    <property type="entry name" value="3-BETA-HYDROXYSTEROID-DELTA(8),DELTA(7)-ISOMERASE"/>
    <property type="match status" value="1"/>
</dbReference>
<evidence type="ECO:0000256" key="3">
    <source>
        <dbReference type="ARBA" id="ARBA00022516"/>
    </source>
</evidence>
<evidence type="ECO:0000256" key="2">
    <source>
        <dbReference type="ARBA" id="ARBA00008337"/>
    </source>
</evidence>
<accession>A0ABR2J6B9</accession>
<dbReference type="PANTHER" id="PTHR14207">
    <property type="entry name" value="STEROL ISOMERASE"/>
    <property type="match status" value="1"/>
</dbReference>
<evidence type="ECO:0000256" key="13">
    <source>
        <dbReference type="PROSITE-ProRule" id="PRU01087"/>
    </source>
</evidence>
<feature type="transmembrane region" description="Helical" evidence="14">
    <location>
        <begin position="214"/>
        <end position="236"/>
    </location>
</feature>
<dbReference type="InterPro" id="IPR007905">
    <property type="entry name" value="EBP"/>
</dbReference>
<reference evidence="16 17" key="1">
    <citation type="journal article" date="2024" name="IMA Fungus">
        <title>Apiospora arundinis, a panoply of carbohydrate-active enzymes and secondary metabolites.</title>
        <authorList>
            <person name="Sorensen T."/>
            <person name="Petersen C."/>
            <person name="Muurmann A.T."/>
            <person name="Christiansen J.V."/>
            <person name="Brundto M.L."/>
            <person name="Overgaard C.K."/>
            <person name="Boysen A.T."/>
            <person name="Wollenberg R.D."/>
            <person name="Larsen T.O."/>
            <person name="Sorensen J.L."/>
            <person name="Nielsen K.L."/>
            <person name="Sondergaard T.E."/>
        </authorList>
    </citation>
    <scope>NUCLEOTIDE SEQUENCE [LARGE SCALE GENOMIC DNA]</scope>
    <source>
        <strain evidence="16 17">AAU 773</strain>
    </source>
</reference>
<evidence type="ECO:0000256" key="10">
    <source>
        <dbReference type="ARBA" id="ARBA00023166"/>
    </source>
</evidence>
<comment type="similarity">
    <text evidence="2">Belongs to the EBP family.</text>
</comment>
<proteinExistence type="inferred from homology"/>
<dbReference type="PROSITE" id="PS51751">
    <property type="entry name" value="EXPERA"/>
    <property type="match status" value="1"/>
</dbReference>
<keyword evidence="6 13" id="KW-1133">Transmembrane helix</keyword>
<comment type="caution">
    <text evidence="16">The sequence shown here is derived from an EMBL/GenBank/DDBJ whole genome shotgun (WGS) entry which is preliminary data.</text>
</comment>
<keyword evidence="5" id="KW-0752">Steroid biosynthesis</keyword>
<keyword evidence="7" id="KW-0756">Sterol biosynthesis</keyword>
<evidence type="ECO:0000256" key="1">
    <source>
        <dbReference type="ARBA" id="ARBA00004141"/>
    </source>
</evidence>
<sequence length="278" mass="30746">MSLALWDWIRDGYLNRDVPSEAMSEAAAPPPPPPLPMHPYYPLGVAIPSYEANGATVPTLLVSLGGMLAGVMLLTSTLALRANPTLTKSSLAVFCWFVLCGSLHCFFEGYFIFNHATLASSQNLFAQLWKEYALSDSRYLTSDPFMLSVESITVFLWGPLSFACAASIVANSYLRHPLQIIVCMAHLYGVALYYSTSLVETHFTGLAHSRPEFLYFWVYYVGFNLPWAIVPTFLLLDSLKTLRRKLRSLETIGTGLAGFQAHTPLNSAKLSSETKKGQ</sequence>
<keyword evidence="10" id="KW-1207">Sterol metabolism</keyword>
<keyword evidence="12" id="KW-0413">Isomerase</keyword>
<feature type="transmembrane region" description="Helical" evidence="14">
    <location>
        <begin position="91"/>
        <end position="113"/>
    </location>
</feature>
<feature type="transmembrane region" description="Helical" evidence="14">
    <location>
        <begin position="60"/>
        <end position="79"/>
    </location>
</feature>
<comment type="subcellular location">
    <subcellularLocation>
        <location evidence="1">Membrane</location>
        <topology evidence="1">Multi-pass membrane protein</topology>
    </subcellularLocation>
</comment>
<evidence type="ECO:0000256" key="7">
    <source>
        <dbReference type="ARBA" id="ARBA00023011"/>
    </source>
</evidence>
<evidence type="ECO:0000256" key="6">
    <source>
        <dbReference type="ARBA" id="ARBA00022989"/>
    </source>
</evidence>
<dbReference type="Proteomes" id="UP001390339">
    <property type="component" value="Unassembled WGS sequence"/>
</dbReference>
<evidence type="ECO:0000256" key="8">
    <source>
        <dbReference type="ARBA" id="ARBA00023098"/>
    </source>
</evidence>
<evidence type="ECO:0000256" key="11">
    <source>
        <dbReference type="ARBA" id="ARBA00023221"/>
    </source>
</evidence>
<keyword evidence="17" id="KW-1185">Reference proteome</keyword>
<organism evidence="16 17">
    <name type="scientific">Apiospora arundinis</name>
    <dbReference type="NCBI Taxonomy" id="335852"/>
    <lineage>
        <taxon>Eukaryota</taxon>
        <taxon>Fungi</taxon>
        <taxon>Dikarya</taxon>
        <taxon>Ascomycota</taxon>
        <taxon>Pezizomycotina</taxon>
        <taxon>Sordariomycetes</taxon>
        <taxon>Xylariomycetidae</taxon>
        <taxon>Amphisphaeriales</taxon>
        <taxon>Apiosporaceae</taxon>
        <taxon>Apiospora</taxon>
    </lineage>
</organism>
<gene>
    <name evidence="16" type="ORF">PGQ11_003823</name>
</gene>
<evidence type="ECO:0000313" key="17">
    <source>
        <dbReference type="Proteomes" id="UP001390339"/>
    </source>
</evidence>
<evidence type="ECO:0000259" key="15">
    <source>
        <dbReference type="PROSITE" id="PS51751"/>
    </source>
</evidence>
<dbReference type="Pfam" id="PF05241">
    <property type="entry name" value="EBP"/>
    <property type="match status" value="1"/>
</dbReference>
<dbReference type="InterPro" id="IPR033118">
    <property type="entry name" value="EXPERA"/>
</dbReference>
<feature type="domain" description="EXPERA" evidence="15">
    <location>
        <begin position="89"/>
        <end position="235"/>
    </location>
</feature>
<evidence type="ECO:0000256" key="12">
    <source>
        <dbReference type="ARBA" id="ARBA00023235"/>
    </source>
</evidence>
<evidence type="ECO:0000256" key="14">
    <source>
        <dbReference type="SAM" id="Phobius"/>
    </source>
</evidence>
<keyword evidence="11" id="KW-0753">Steroid metabolism</keyword>
<dbReference type="EMBL" id="JAPCWZ010000003">
    <property type="protein sequence ID" value="KAK8873309.1"/>
    <property type="molecule type" value="Genomic_DNA"/>
</dbReference>